<organism evidence="1 2">
    <name type="scientific">Myxacorys almedinensis A</name>
    <dbReference type="NCBI Taxonomy" id="2690445"/>
    <lineage>
        <taxon>Bacteria</taxon>
        <taxon>Bacillati</taxon>
        <taxon>Cyanobacteriota</taxon>
        <taxon>Cyanophyceae</taxon>
        <taxon>Leptolyngbyales</taxon>
        <taxon>Leptolyngbyaceae</taxon>
        <taxon>Myxacorys</taxon>
        <taxon>Myxacorys almedinensis</taxon>
    </lineage>
</organism>
<reference evidence="1" key="1">
    <citation type="submission" date="2019-12" db="EMBL/GenBank/DDBJ databases">
        <title>High-Quality draft genome sequences of three cyanobacteria isolated from the limestone walls of the Old Cathedral of Coimbra.</title>
        <authorList>
            <person name="Tiago I."/>
            <person name="Soares F."/>
            <person name="Portugal A."/>
        </authorList>
    </citation>
    <scope>NUCLEOTIDE SEQUENCE</scope>
    <source>
        <strain evidence="1">A</strain>
    </source>
</reference>
<sequence>MADLVPEGVALRGAIAGYLYFCYLYVYGTDPKFLHPDVNSMRRLLKIW</sequence>
<dbReference type="RefSeq" id="WP_238392871.1">
    <property type="nucleotide sequence ID" value="NZ_WVIE01000001.1"/>
</dbReference>
<protein>
    <submittedName>
        <fullName evidence="1">Uncharacterized protein</fullName>
    </submittedName>
</protein>
<evidence type="ECO:0000313" key="1">
    <source>
        <dbReference type="EMBL" id="NDJ15809.1"/>
    </source>
</evidence>
<comment type="caution">
    <text evidence="1">The sequence shown here is derived from an EMBL/GenBank/DDBJ whole genome shotgun (WGS) entry which is preliminary data.</text>
</comment>
<name>A0A8J7YWC0_9CYAN</name>
<evidence type="ECO:0000313" key="2">
    <source>
        <dbReference type="Proteomes" id="UP000646053"/>
    </source>
</evidence>
<dbReference type="AlphaFoldDB" id="A0A8J7YWC0"/>
<accession>A0A8J7YWC0</accession>
<proteinExistence type="predicted"/>
<gene>
    <name evidence="1" type="ORF">GS601_00645</name>
</gene>
<dbReference type="EMBL" id="WVIE01000001">
    <property type="protein sequence ID" value="NDJ15809.1"/>
    <property type="molecule type" value="Genomic_DNA"/>
</dbReference>
<keyword evidence="2" id="KW-1185">Reference proteome</keyword>
<dbReference type="Proteomes" id="UP000646053">
    <property type="component" value="Unassembled WGS sequence"/>
</dbReference>